<keyword evidence="4" id="KW-1185">Reference proteome</keyword>
<reference evidence="3 4" key="1">
    <citation type="submission" date="2020-02" db="EMBL/GenBank/DDBJ databases">
        <title>Whole-genome analyses of novel actinobacteria.</title>
        <authorList>
            <person name="Sahin N."/>
            <person name="Tatar D."/>
        </authorList>
    </citation>
    <scope>NUCLEOTIDE SEQUENCE [LARGE SCALE GENOMIC DNA]</scope>
    <source>
        <strain evidence="3 4">SB3404</strain>
    </source>
</reference>
<dbReference type="InterPro" id="IPR029063">
    <property type="entry name" value="SAM-dependent_MTases_sf"/>
</dbReference>
<dbReference type="RefSeq" id="WP_165302459.1">
    <property type="nucleotide sequence ID" value="NZ_JAAKZZ010000540.1"/>
</dbReference>
<dbReference type="InterPro" id="IPR041698">
    <property type="entry name" value="Methyltransf_25"/>
</dbReference>
<evidence type="ECO:0000313" key="4">
    <source>
        <dbReference type="Proteomes" id="UP000477722"/>
    </source>
</evidence>
<feature type="domain" description="Methyltransferase" evidence="2">
    <location>
        <begin position="70"/>
        <end position="164"/>
    </location>
</feature>
<evidence type="ECO:0000259" key="2">
    <source>
        <dbReference type="Pfam" id="PF13649"/>
    </source>
</evidence>
<dbReference type="InterPro" id="IPR050447">
    <property type="entry name" value="Erg6_SMT_methyltransf"/>
</dbReference>
<protein>
    <submittedName>
        <fullName evidence="3">Methyltransferase domain-containing protein</fullName>
    </submittedName>
</protein>
<dbReference type="SUPFAM" id="SSF53335">
    <property type="entry name" value="S-adenosyl-L-methionine-dependent methyltransferases"/>
    <property type="match status" value="1"/>
</dbReference>
<keyword evidence="3" id="KW-0489">Methyltransferase</keyword>
<dbReference type="Proteomes" id="UP000477722">
    <property type="component" value="Unassembled WGS sequence"/>
</dbReference>
<evidence type="ECO:0000256" key="1">
    <source>
        <dbReference type="SAM" id="MobiDB-lite"/>
    </source>
</evidence>
<dbReference type="GO" id="GO:0008168">
    <property type="term" value="F:methyltransferase activity"/>
    <property type="evidence" value="ECO:0007669"/>
    <property type="project" value="UniProtKB-KW"/>
</dbReference>
<evidence type="ECO:0000313" key="3">
    <source>
        <dbReference type="EMBL" id="NGO72792.1"/>
    </source>
</evidence>
<dbReference type="Gene3D" id="3.40.50.150">
    <property type="entry name" value="Vaccinia Virus protein VP39"/>
    <property type="match status" value="1"/>
</dbReference>
<accession>A0A6G4X6M7</accession>
<dbReference type="Pfam" id="PF13649">
    <property type="entry name" value="Methyltransf_25"/>
    <property type="match status" value="1"/>
</dbReference>
<dbReference type="PANTHER" id="PTHR44068">
    <property type="entry name" value="ZGC:194242"/>
    <property type="match status" value="1"/>
</dbReference>
<keyword evidence="3" id="KW-0808">Transferase</keyword>
<dbReference type="EMBL" id="JAAKZZ010000540">
    <property type="protein sequence ID" value="NGO72792.1"/>
    <property type="molecule type" value="Genomic_DNA"/>
</dbReference>
<dbReference type="AlphaFoldDB" id="A0A6G4X6M7"/>
<dbReference type="PANTHER" id="PTHR44068:SF11">
    <property type="entry name" value="GERANYL DIPHOSPHATE 2-C-METHYLTRANSFERASE"/>
    <property type="match status" value="1"/>
</dbReference>
<feature type="region of interest" description="Disordered" evidence="1">
    <location>
        <begin position="178"/>
        <end position="197"/>
    </location>
</feature>
<gene>
    <name evidence="3" type="ORF">G5C65_31500</name>
</gene>
<name>A0A6G4X6M7_9ACTN</name>
<dbReference type="GO" id="GO:0032259">
    <property type="term" value="P:methylation"/>
    <property type="evidence" value="ECO:0007669"/>
    <property type="project" value="UniProtKB-KW"/>
</dbReference>
<proteinExistence type="predicted"/>
<sequence>MTSPSAVPPTAGQLAEFYGPLGSLLQLAWDDNFHFGYWEGPSDASSVEEATDRLTDLLAERLRVGPGDRVLDAGCGIGKPTLRVAASTGARVHGVNISEHHIEQATEAARAAGVAEQVTFQYADAMELPFAAGSFDALLALESIVHMDRPKALREWARVLAPGGRVVLTDVFPLEPGSGPQSLTGGGAAADAAGPEDDSSIASLTRFEDYAALVSGAGLELDELTDVTENTQGTFPRMLDAFLKHRREFERRHGVSVEDVLNSATVSQSQASAAGCLIMVAHKP</sequence>
<organism evidence="3 4">
    <name type="scientific">Streptomyces boncukensis</name>
    <dbReference type="NCBI Taxonomy" id="2711219"/>
    <lineage>
        <taxon>Bacteria</taxon>
        <taxon>Bacillati</taxon>
        <taxon>Actinomycetota</taxon>
        <taxon>Actinomycetes</taxon>
        <taxon>Kitasatosporales</taxon>
        <taxon>Streptomycetaceae</taxon>
        <taxon>Streptomyces</taxon>
    </lineage>
</organism>
<dbReference type="CDD" id="cd02440">
    <property type="entry name" value="AdoMet_MTases"/>
    <property type="match status" value="1"/>
</dbReference>
<comment type="caution">
    <text evidence="3">The sequence shown here is derived from an EMBL/GenBank/DDBJ whole genome shotgun (WGS) entry which is preliminary data.</text>
</comment>